<gene>
    <name evidence="13" type="ORF">ACFFGS_00365</name>
</gene>
<dbReference type="InterPro" id="IPR015854">
    <property type="entry name" value="ABC_transpr_LolD-like"/>
</dbReference>
<evidence type="ECO:0000256" key="6">
    <source>
        <dbReference type="ARBA" id="ARBA00022741"/>
    </source>
</evidence>
<protein>
    <submittedName>
        <fullName evidence="13">ATP-binding cassette domain-containing protein</fullName>
    </submittedName>
</protein>
<comment type="similarity">
    <text evidence="10">Belongs to the ABC transporter superfamily. Macrolide exporter (TC 3.A.1.122) family.</text>
</comment>
<feature type="transmembrane region" description="Helical" evidence="11">
    <location>
        <begin position="583"/>
        <end position="610"/>
    </location>
</feature>
<evidence type="ECO:0000313" key="13">
    <source>
        <dbReference type="EMBL" id="MFC0422635.1"/>
    </source>
</evidence>
<dbReference type="Proteomes" id="UP001589855">
    <property type="component" value="Unassembled WGS sequence"/>
</dbReference>
<evidence type="ECO:0000256" key="3">
    <source>
        <dbReference type="ARBA" id="ARBA00022475"/>
    </source>
</evidence>
<feature type="transmembrane region" description="Helical" evidence="11">
    <location>
        <begin position="630"/>
        <end position="649"/>
    </location>
</feature>
<keyword evidence="14" id="KW-1185">Reference proteome</keyword>
<evidence type="ECO:0000256" key="1">
    <source>
        <dbReference type="ARBA" id="ARBA00004429"/>
    </source>
</evidence>
<comment type="subcellular location">
    <subcellularLocation>
        <location evidence="1">Cell inner membrane</location>
        <topology evidence="1">Multi-pass membrane protein</topology>
    </subcellularLocation>
</comment>
<keyword evidence="3" id="KW-1003">Cell membrane</keyword>
<name>A0ABV6JZI9_9LACO</name>
<comment type="caution">
    <text evidence="13">The sequence shown here is derived from an EMBL/GenBank/DDBJ whole genome shotgun (WGS) entry which is preliminary data.</text>
</comment>
<keyword evidence="8 11" id="KW-1133">Transmembrane helix</keyword>
<dbReference type="PANTHER" id="PTHR24220">
    <property type="entry name" value="IMPORT ATP-BINDING PROTEIN"/>
    <property type="match status" value="1"/>
</dbReference>
<evidence type="ECO:0000313" key="14">
    <source>
        <dbReference type="Proteomes" id="UP001589855"/>
    </source>
</evidence>
<evidence type="ECO:0000256" key="4">
    <source>
        <dbReference type="ARBA" id="ARBA00022519"/>
    </source>
</evidence>
<feature type="transmembrane region" description="Helical" evidence="11">
    <location>
        <begin position="529"/>
        <end position="562"/>
    </location>
</feature>
<dbReference type="Pfam" id="PF02687">
    <property type="entry name" value="FtsX"/>
    <property type="match status" value="1"/>
</dbReference>
<evidence type="ECO:0000259" key="12">
    <source>
        <dbReference type="PROSITE" id="PS50893"/>
    </source>
</evidence>
<keyword evidence="7 13" id="KW-0067">ATP-binding</keyword>
<dbReference type="InterPro" id="IPR017871">
    <property type="entry name" value="ABC_transporter-like_CS"/>
</dbReference>
<dbReference type="InterPro" id="IPR003439">
    <property type="entry name" value="ABC_transporter-like_ATP-bd"/>
</dbReference>
<evidence type="ECO:0000256" key="10">
    <source>
        <dbReference type="ARBA" id="ARBA00038388"/>
    </source>
</evidence>
<reference evidence="13 14" key="1">
    <citation type="submission" date="2024-09" db="EMBL/GenBank/DDBJ databases">
        <authorList>
            <person name="Sun Q."/>
            <person name="Mori K."/>
        </authorList>
    </citation>
    <scope>NUCLEOTIDE SEQUENCE [LARGE SCALE GENOMIC DNA]</scope>
    <source>
        <strain evidence="13 14">TBRC 4575</strain>
    </source>
</reference>
<keyword evidence="9 11" id="KW-0472">Membrane</keyword>
<proteinExistence type="inferred from homology"/>
<dbReference type="RefSeq" id="WP_137643882.1">
    <property type="nucleotide sequence ID" value="NZ_BAABRM010000001.1"/>
</dbReference>
<dbReference type="Gene3D" id="3.40.50.300">
    <property type="entry name" value="P-loop containing nucleotide triphosphate hydrolases"/>
    <property type="match status" value="1"/>
</dbReference>
<dbReference type="SMART" id="SM00382">
    <property type="entry name" value="AAA"/>
    <property type="match status" value="1"/>
</dbReference>
<evidence type="ECO:0000256" key="7">
    <source>
        <dbReference type="ARBA" id="ARBA00022840"/>
    </source>
</evidence>
<keyword evidence="4" id="KW-0997">Cell inner membrane</keyword>
<feature type="transmembrane region" description="Helical" evidence="11">
    <location>
        <begin position="263"/>
        <end position="286"/>
    </location>
</feature>
<dbReference type="PROSITE" id="PS50893">
    <property type="entry name" value="ABC_TRANSPORTER_2"/>
    <property type="match status" value="1"/>
</dbReference>
<dbReference type="Pfam" id="PF12704">
    <property type="entry name" value="MacB_PCD"/>
    <property type="match status" value="1"/>
</dbReference>
<dbReference type="Pfam" id="PF00005">
    <property type="entry name" value="ABC_tran"/>
    <property type="match status" value="1"/>
</dbReference>
<evidence type="ECO:0000256" key="11">
    <source>
        <dbReference type="SAM" id="Phobius"/>
    </source>
</evidence>
<dbReference type="InterPro" id="IPR003593">
    <property type="entry name" value="AAA+_ATPase"/>
</dbReference>
<accession>A0ABV6JZI9</accession>
<dbReference type="GO" id="GO:0005524">
    <property type="term" value="F:ATP binding"/>
    <property type="evidence" value="ECO:0007669"/>
    <property type="project" value="UniProtKB-KW"/>
</dbReference>
<dbReference type="SUPFAM" id="SSF52540">
    <property type="entry name" value="P-loop containing nucleoside triphosphate hydrolases"/>
    <property type="match status" value="1"/>
</dbReference>
<keyword evidence="5 11" id="KW-0812">Transmembrane</keyword>
<keyword evidence="6" id="KW-0547">Nucleotide-binding</keyword>
<dbReference type="InterPro" id="IPR003838">
    <property type="entry name" value="ABC3_permease_C"/>
</dbReference>
<feature type="domain" description="ABC transporter" evidence="12">
    <location>
        <begin position="4"/>
        <end position="242"/>
    </location>
</feature>
<evidence type="ECO:0000256" key="9">
    <source>
        <dbReference type="ARBA" id="ARBA00023136"/>
    </source>
</evidence>
<organism evidence="13 14">
    <name type="scientific">Lactiplantibacillus plajomi</name>
    <dbReference type="NCBI Taxonomy" id="1457217"/>
    <lineage>
        <taxon>Bacteria</taxon>
        <taxon>Bacillati</taxon>
        <taxon>Bacillota</taxon>
        <taxon>Bacilli</taxon>
        <taxon>Lactobacillales</taxon>
        <taxon>Lactobacillaceae</taxon>
        <taxon>Lactiplantibacillus</taxon>
    </lineage>
</organism>
<dbReference type="InterPro" id="IPR017911">
    <property type="entry name" value="MacB-like_ATP-bd"/>
</dbReference>
<dbReference type="EMBL" id="JBHLUK010000002">
    <property type="protein sequence ID" value="MFC0422635.1"/>
    <property type="molecule type" value="Genomic_DNA"/>
</dbReference>
<dbReference type="PROSITE" id="PS00211">
    <property type="entry name" value="ABC_TRANSPORTER_1"/>
    <property type="match status" value="1"/>
</dbReference>
<evidence type="ECO:0000256" key="5">
    <source>
        <dbReference type="ARBA" id="ARBA00022692"/>
    </source>
</evidence>
<dbReference type="InterPro" id="IPR025857">
    <property type="entry name" value="MacB_PCD"/>
</dbReference>
<keyword evidence="2" id="KW-0813">Transport</keyword>
<evidence type="ECO:0000256" key="8">
    <source>
        <dbReference type="ARBA" id="ARBA00022989"/>
    </source>
</evidence>
<evidence type="ECO:0000256" key="2">
    <source>
        <dbReference type="ARBA" id="ARBA00022448"/>
    </source>
</evidence>
<sequence>MAYLELRAVRKDYYIGKQPFPVLKGIDLSAELGEFIAVLGESGGGKTTLMNIISGLDRQFSGTVTVNGQQLDQLKDKQLDRYRRATIGYISQSYNLLRHLTVLENVMLALDMTTLSRADRLKRATSLLARVGLAEQVKKYPAQLSGGQQQRVAIARALAGNPPIIVADEPTGALDAKNTVAVMRMLQTIAKEGHLVICVTHSAQVAQAASRIEHLVNGQLVASPHRSGASVTVEVAPRLQLPARSLPWYASLMTAFRHMRFTWSWNTLIVLGTAIGLFAVMLFMGLGNGIRGYINHQINNVVDPQSVTVMRYTTNGKDQQEQSVALDPALAGTIAPHMPTFSPQQLQVLRDLDHVVGVEPGISATNATVTIDGTPYSAPELTTWTSSDPESSLMSGHAAKNDQIVLDKSTIAQKWSPTRWRQLVGHSVTVSFQMMNAAGRPILVKRQLKVAGIVNSASDASLNAVNYHTMRAMMRRAGLSTQPTFATVRVASRQQNEAVVTAINQIRIKGQPQFSANSISTTLDRVNTYVGLATAVLAAIAGISLLVSALMIIVTMFMSVSARMKEIGVLRSIGESRRDIRRLFTSEALMLGLFSAGLATGFAYGIGFGLNHWLYRIAGYPLVQIHSTSIAVIFGLAVVIAWLAAILPARRAARLNPIKALSAR</sequence>
<dbReference type="InterPro" id="IPR027417">
    <property type="entry name" value="P-loop_NTPase"/>
</dbReference>
<dbReference type="CDD" id="cd03255">
    <property type="entry name" value="ABC_MJ0796_LolCDE_FtsE"/>
    <property type="match status" value="1"/>
</dbReference>